<evidence type="ECO:0000313" key="2">
    <source>
        <dbReference type="EMBL" id="CAF9942469.1"/>
    </source>
</evidence>
<reference evidence="2" key="1">
    <citation type="submission" date="2021-03" db="EMBL/GenBank/DDBJ databases">
        <authorList>
            <person name="Tagirdzhanova G."/>
        </authorList>
    </citation>
    <scope>NUCLEOTIDE SEQUENCE</scope>
</reference>
<name>A0A8H3PK66_9LECA</name>
<feature type="chain" id="PRO_5034168154" description="AA1-like domain-containing protein" evidence="1">
    <location>
        <begin position="18"/>
        <end position="125"/>
    </location>
</feature>
<feature type="signal peptide" evidence="1">
    <location>
        <begin position="1"/>
        <end position="17"/>
    </location>
</feature>
<protein>
    <recommendedName>
        <fullName evidence="4">AA1-like domain-containing protein</fullName>
    </recommendedName>
</protein>
<comment type="caution">
    <text evidence="2">The sequence shown here is derived from an EMBL/GenBank/DDBJ whole genome shotgun (WGS) entry which is preliminary data.</text>
</comment>
<evidence type="ECO:0000256" key="1">
    <source>
        <dbReference type="SAM" id="SignalP"/>
    </source>
</evidence>
<keyword evidence="3" id="KW-1185">Reference proteome</keyword>
<dbReference type="AlphaFoldDB" id="A0A8H3PK66"/>
<gene>
    <name evidence="2" type="ORF">IMSHALPRED_003697</name>
</gene>
<proteinExistence type="predicted"/>
<keyword evidence="1" id="KW-0732">Signal</keyword>
<evidence type="ECO:0000313" key="3">
    <source>
        <dbReference type="Proteomes" id="UP000664534"/>
    </source>
</evidence>
<organism evidence="2 3">
    <name type="scientific">Imshaugia aleurites</name>
    <dbReference type="NCBI Taxonomy" id="172621"/>
    <lineage>
        <taxon>Eukaryota</taxon>
        <taxon>Fungi</taxon>
        <taxon>Dikarya</taxon>
        <taxon>Ascomycota</taxon>
        <taxon>Pezizomycotina</taxon>
        <taxon>Lecanoromycetes</taxon>
        <taxon>OSLEUM clade</taxon>
        <taxon>Lecanoromycetidae</taxon>
        <taxon>Lecanorales</taxon>
        <taxon>Lecanorineae</taxon>
        <taxon>Parmeliaceae</taxon>
        <taxon>Imshaugia</taxon>
    </lineage>
</organism>
<dbReference type="EMBL" id="CAJPDT010000189">
    <property type="protein sequence ID" value="CAF9942469.1"/>
    <property type="molecule type" value="Genomic_DNA"/>
</dbReference>
<dbReference type="OrthoDB" id="5397653at2759"/>
<dbReference type="Proteomes" id="UP000664534">
    <property type="component" value="Unassembled WGS sequence"/>
</dbReference>
<evidence type="ECO:0008006" key="4">
    <source>
        <dbReference type="Google" id="ProtNLM"/>
    </source>
</evidence>
<sequence>MHVPTLSALLFAVSAFAAPVDHNDGLIARDADLVIRMWNTTTFDCNYDNPHIWAQVSPGVAAMGPGGFYDSYSLSRDLASNETLGLFSASGTNPCGNILYNITNLDAGCYETEGTSETFSCIQYV</sequence>
<accession>A0A8H3PK66</accession>